<sequence length="69" mass="7536">MDIDEQHVAEPGLAVLDVTAADEETVRSVMEGLQQLWATSGVTAVWRVPGEAGVRARVYADVRRHPDHA</sequence>
<keyword evidence="2" id="KW-1185">Reference proteome</keyword>
<dbReference type="Proteomes" id="UP000636661">
    <property type="component" value="Unassembled WGS sequence"/>
</dbReference>
<proteinExistence type="predicted"/>
<comment type="caution">
    <text evidence="1">The sequence shown here is derived from an EMBL/GenBank/DDBJ whole genome shotgun (WGS) entry which is preliminary data.</text>
</comment>
<dbReference type="InterPro" id="IPR045775">
    <property type="entry name" value="DUF6207"/>
</dbReference>
<gene>
    <name evidence="1" type="ORF">GCM10010274_57860</name>
</gene>
<dbReference type="Pfam" id="PF19711">
    <property type="entry name" value="DUF6207"/>
    <property type="match status" value="1"/>
</dbReference>
<accession>A0A918I348</accession>
<protein>
    <submittedName>
        <fullName evidence="1">Uncharacterized protein</fullName>
    </submittedName>
</protein>
<reference evidence="1" key="2">
    <citation type="submission" date="2020-09" db="EMBL/GenBank/DDBJ databases">
        <authorList>
            <person name="Sun Q."/>
            <person name="Ohkuma M."/>
        </authorList>
    </citation>
    <scope>NUCLEOTIDE SEQUENCE</scope>
    <source>
        <strain evidence="1">JCM 4391</strain>
    </source>
</reference>
<reference evidence="1" key="1">
    <citation type="journal article" date="2014" name="Int. J. Syst. Evol. Microbiol.">
        <title>Complete genome sequence of Corynebacterium casei LMG S-19264T (=DSM 44701T), isolated from a smear-ripened cheese.</title>
        <authorList>
            <consortium name="US DOE Joint Genome Institute (JGI-PGF)"/>
            <person name="Walter F."/>
            <person name="Albersmeier A."/>
            <person name="Kalinowski J."/>
            <person name="Ruckert C."/>
        </authorList>
    </citation>
    <scope>NUCLEOTIDE SEQUENCE</scope>
    <source>
        <strain evidence="1">JCM 4391</strain>
    </source>
</reference>
<evidence type="ECO:0000313" key="2">
    <source>
        <dbReference type="Proteomes" id="UP000636661"/>
    </source>
</evidence>
<organism evidence="1 2">
    <name type="scientific">Streptomyces lavendofoliae</name>
    <dbReference type="NCBI Taxonomy" id="67314"/>
    <lineage>
        <taxon>Bacteria</taxon>
        <taxon>Bacillati</taxon>
        <taxon>Actinomycetota</taxon>
        <taxon>Actinomycetes</taxon>
        <taxon>Kitasatosporales</taxon>
        <taxon>Streptomycetaceae</taxon>
        <taxon>Streptomyces</taxon>
    </lineage>
</organism>
<name>A0A918I348_9ACTN</name>
<dbReference type="RefSeq" id="WP_189554220.1">
    <property type="nucleotide sequence ID" value="NZ_BMTP01000019.1"/>
</dbReference>
<dbReference type="AlphaFoldDB" id="A0A918I348"/>
<evidence type="ECO:0000313" key="1">
    <source>
        <dbReference type="EMBL" id="GGU61407.1"/>
    </source>
</evidence>
<dbReference type="EMBL" id="BMTP01000019">
    <property type="protein sequence ID" value="GGU61407.1"/>
    <property type="molecule type" value="Genomic_DNA"/>
</dbReference>